<dbReference type="Pfam" id="PF16363">
    <property type="entry name" value="GDP_Man_Dehyd"/>
    <property type="match status" value="1"/>
</dbReference>
<keyword evidence="3" id="KW-1185">Reference proteome</keyword>
<dbReference type="Gene3D" id="3.40.50.720">
    <property type="entry name" value="NAD(P)-binding Rossmann-like Domain"/>
    <property type="match status" value="1"/>
</dbReference>
<accession>A0A3T1DDL3</accession>
<dbReference type="InterPro" id="IPR036291">
    <property type="entry name" value="NAD(P)-bd_dom_sf"/>
</dbReference>
<organism evidence="2 3">
    <name type="scientific">Cohnella abietis</name>
    <dbReference type="NCBI Taxonomy" id="2507935"/>
    <lineage>
        <taxon>Bacteria</taxon>
        <taxon>Bacillati</taxon>
        <taxon>Bacillota</taxon>
        <taxon>Bacilli</taxon>
        <taxon>Bacillales</taxon>
        <taxon>Paenibacillaceae</taxon>
        <taxon>Cohnella</taxon>
    </lineage>
</organism>
<dbReference type="SUPFAM" id="SSF51735">
    <property type="entry name" value="NAD(P)-binding Rossmann-fold domains"/>
    <property type="match status" value="1"/>
</dbReference>
<sequence length="317" mass="35415">MISLKALITGASGFVGTEMTKTLLKNNIEVMGISRTTSALNGQVTEKYVCDIQEKSKLKKILGFYRPNYIIHLAGPAFIPHSFDKPEITYDVIFKGTLNLLESMRELKLASRLLYVSSADVYGSGLKSVLSERDALEPANPYSTAKACSELLSKQFFYSYGTDVIIARPFNHTGPGQSADFVCSSFAQQVATMRDGLMKKQLVTGNIDVKRDFLDVRDVVEAYMALLNNGVSGQLYNVCSGQAVSIREIVKMLFRFADIEEYEIKVDSAKVRENDVALRVGDNKKIVTNVGWLPNYKIEQTIGDLLEYWRENLRVKA</sequence>
<proteinExistence type="predicted"/>
<name>A0A3T1DDL3_9BACL</name>
<dbReference type="InterPro" id="IPR016040">
    <property type="entry name" value="NAD(P)-bd_dom"/>
</dbReference>
<evidence type="ECO:0000313" key="2">
    <source>
        <dbReference type="EMBL" id="BBI36182.1"/>
    </source>
</evidence>
<evidence type="ECO:0000259" key="1">
    <source>
        <dbReference type="Pfam" id="PF16363"/>
    </source>
</evidence>
<dbReference type="AlphaFoldDB" id="A0A3T1DDL3"/>
<dbReference type="KEGG" id="cohn:KCTCHS21_55810"/>
<dbReference type="RefSeq" id="WP_145988988.1">
    <property type="nucleotide sequence ID" value="NZ_AP019400.1"/>
</dbReference>
<reference evidence="2 3" key="1">
    <citation type="submission" date="2019-01" db="EMBL/GenBank/DDBJ databases">
        <title>Complete genome sequence of Cohnella hallensis HS21 isolated from Korean fir (Abies koreana) rhizospheric soil.</title>
        <authorList>
            <person name="Jiang L."/>
            <person name="Kang S.W."/>
            <person name="Kim S."/>
            <person name="Jung J."/>
            <person name="Kim C.Y."/>
            <person name="Kim D.H."/>
            <person name="Kim S.W."/>
            <person name="Lee J."/>
        </authorList>
    </citation>
    <scope>NUCLEOTIDE SEQUENCE [LARGE SCALE GENOMIC DNA]</scope>
    <source>
        <strain evidence="2 3">HS21</strain>
    </source>
</reference>
<dbReference type="Proteomes" id="UP000289856">
    <property type="component" value="Chromosome"/>
</dbReference>
<dbReference type="PANTHER" id="PTHR43000">
    <property type="entry name" value="DTDP-D-GLUCOSE 4,6-DEHYDRATASE-RELATED"/>
    <property type="match status" value="1"/>
</dbReference>
<dbReference type="Gene3D" id="3.90.25.10">
    <property type="entry name" value="UDP-galactose 4-epimerase, domain 1"/>
    <property type="match status" value="1"/>
</dbReference>
<dbReference type="OrthoDB" id="9779041at2"/>
<protein>
    <submittedName>
        <fullName evidence="2">dTDP-glucose 4,6-dehydratase</fullName>
    </submittedName>
</protein>
<gene>
    <name evidence="2" type="primary">rfbB</name>
    <name evidence="2" type="ORF">KCTCHS21_55810</name>
</gene>
<evidence type="ECO:0000313" key="3">
    <source>
        <dbReference type="Proteomes" id="UP000289856"/>
    </source>
</evidence>
<feature type="domain" description="NAD(P)-binding" evidence="1">
    <location>
        <begin position="7"/>
        <end position="303"/>
    </location>
</feature>
<dbReference type="EMBL" id="AP019400">
    <property type="protein sequence ID" value="BBI36182.1"/>
    <property type="molecule type" value="Genomic_DNA"/>
</dbReference>